<keyword evidence="9" id="KW-1185">Reference proteome</keyword>
<keyword evidence="3 7" id="KW-0732">Signal</keyword>
<evidence type="ECO:0000313" key="8">
    <source>
        <dbReference type="EMBL" id="SMO56644.1"/>
    </source>
</evidence>
<accession>A0A521CB75</accession>
<dbReference type="GO" id="GO:0009427">
    <property type="term" value="C:bacterial-type flagellum basal body, distal rod, L ring"/>
    <property type="evidence" value="ECO:0007669"/>
    <property type="project" value="InterPro"/>
</dbReference>
<evidence type="ECO:0000256" key="4">
    <source>
        <dbReference type="ARBA" id="ARBA00023136"/>
    </source>
</evidence>
<dbReference type="PROSITE" id="PS51257">
    <property type="entry name" value="PROKAR_LIPOPROTEIN"/>
    <property type="match status" value="1"/>
</dbReference>
<evidence type="ECO:0000256" key="7">
    <source>
        <dbReference type="HAMAP-Rule" id="MF_00415"/>
    </source>
</evidence>
<evidence type="ECO:0000256" key="1">
    <source>
        <dbReference type="ARBA" id="ARBA00002591"/>
    </source>
</evidence>
<dbReference type="GO" id="GO:0003774">
    <property type="term" value="F:cytoskeletal motor activity"/>
    <property type="evidence" value="ECO:0007669"/>
    <property type="project" value="InterPro"/>
</dbReference>
<dbReference type="PANTHER" id="PTHR34933">
    <property type="entry name" value="FLAGELLAR L-RING PROTEIN"/>
    <property type="match status" value="1"/>
</dbReference>
<dbReference type="Proteomes" id="UP000317315">
    <property type="component" value="Unassembled WGS sequence"/>
</dbReference>
<dbReference type="OrthoDB" id="9789227at2"/>
<evidence type="ECO:0000256" key="5">
    <source>
        <dbReference type="ARBA" id="ARBA00023143"/>
    </source>
</evidence>
<sequence>MQGNWKWLSRICIGLVIFVVASCGTEKKEPVVFPKTPPPEVSKKEASPGSLFNGYDNLFSDPKAHNVGDVVTINVYENLSGSGSANTSSGKKSSYNINVNKPKFFGKPFPGKSKDPLVGFSTSPSESFSGKNSTSRNAKLIATISARVVKVYPNGDLFIVGEKTVKINDDVQVLRISGIVRPSDIGPDNTIPSSKIANMYVEYNGKGYFNETQRPGWLARLLSKIWPF</sequence>
<dbReference type="PRINTS" id="PR01008">
    <property type="entry name" value="FLGLRINGFLGH"/>
</dbReference>
<comment type="similarity">
    <text evidence="2 7">Belongs to the FlgH family.</text>
</comment>
<evidence type="ECO:0000256" key="2">
    <source>
        <dbReference type="ARBA" id="ARBA00006929"/>
    </source>
</evidence>
<keyword evidence="4 7" id="KW-0472">Membrane</keyword>
<protein>
    <recommendedName>
        <fullName evidence="7">Flagellar L-ring protein</fullName>
    </recommendedName>
    <alternativeName>
        <fullName evidence="7">Basal body L-ring protein</fullName>
    </alternativeName>
</protein>
<evidence type="ECO:0000256" key="3">
    <source>
        <dbReference type="ARBA" id="ARBA00022729"/>
    </source>
</evidence>
<evidence type="ECO:0000256" key="6">
    <source>
        <dbReference type="ARBA" id="ARBA00023237"/>
    </source>
</evidence>
<dbReference type="GO" id="GO:0071973">
    <property type="term" value="P:bacterial-type flagellum-dependent cell motility"/>
    <property type="evidence" value="ECO:0007669"/>
    <property type="project" value="InterPro"/>
</dbReference>
<keyword evidence="7" id="KW-0449">Lipoprotein</keyword>
<dbReference type="EMBL" id="FXTM01000011">
    <property type="protein sequence ID" value="SMO56644.1"/>
    <property type="molecule type" value="Genomic_DNA"/>
</dbReference>
<dbReference type="InterPro" id="IPR000527">
    <property type="entry name" value="Flag_Lring"/>
</dbReference>
<keyword evidence="5 7" id="KW-0975">Bacterial flagellum</keyword>
<dbReference type="Pfam" id="PF02107">
    <property type="entry name" value="FlgH"/>
    <property type="match status" value="1"/>
</dbReference>
<keyword evidence="6 7" id="KW-0998">Cell outer membrane</keyword>
<comment type="function">
    <text evidence="1 7">Assembles around the rod to form the L-ring and probably protects the motor/basal body from shearing forces during rotation.</text>
</comment>
<keyword evidence="8" id="KW-0966">Cell projection</keyword>
<dbReference type="AlphaFoldDB" id="A0A521CB75"/>
<proteinExistence type="inferred from homology"/>
<dbReference type="GO" id="GO:0009279">
    <property type="term" value="C:cell outer membrane"/>
    <property type="evidence" value="ECO:0007669"/>
    <property type="project" value="UniProtKB-SubCell"/>
</dbReference>
<reference evidence="8 9" key="1">
    <citation type="submission" date="2017-05" db="EMBL/GenBank/DDBJ databases">
        <authorList>
            <person name="Varghese N."/>
            <person name="Submissions S."/>
        </authorList>
    </citation>
    <scope>NUCLEOTIDE SEQUENCE [LARGE SCALE GENOMIC DNA]</scope>
    <source>
        <strain evidence="8 9">DSM 16304</strain>
    </source>
</reference>
<keyword evidence="8" id="KW-0282">Flagellum</keyword>
<comment type="subunit">
    <text evidence="7">The basal body constitutes a major portion of the flagellar organelle and consists of four rings (L,P,S, and M) mounted on a central rod.</text>
</comment>
<dbReference type="HAMAP" id="MF_00415">
    <property type="entry name" value="FlgH"/>
    <property type="match status" value="1"/>
</dbReference>
<evidence type="ECO:0000313" key="9">
    <source>
        <dbReference type="Proteomes" id="UP000317315"/>
    </source>
</evidence>
<keyword evidence="8" id="KW-0969">Cilium</keyword>
<organism evidence="8 9">
    <name type="scientific">Balnearium lithotrophicum</name>
    <dbReference type="NCBI Taxonomy" id="223788"/>
    <lineage>
        <taxon>Bacteria</taxon>
        <taxon>Pseudomonadati</taxon>
        <taxon>Aquificota</taxon>
        <taxon>Aquificia</taxon>
        <taxon>Desulfurobacteriales</taxon>
        <taxon>Desulfurobacteriaceae</taxon>
        <taxon>Balnearium</taxon>
    </lineage>
</organism>
<dbReference type="PANTHER" id="PTHR34933:SF1">
    <property type="entry name" value="FLAGELLAR L-RING PROTEIN"/>
    <property type="match status" value="1"/>
</dbReference>
<name>A0A521CB75_9BACT</name>
<gene>
    <name evidence="7" type="primary">flgH</name>
    <name evidence="8" type="ORF">SAMN06269117_11124</name>
</gene>
<comment type="subcellular location">
    <subcellularLocation>
        <location evidence="7">Cell outer membrane</location>
        <topology evidence="7">Lipid-anchor</topology>
    </subcellularLocation>
    <subcellularLocation>
        <location evidence="7">Bacterial flagellum basal body</location>
    </subcellularLocation>
</comment>